<keyword evidence="1" id="KW-0472">Membrane</keyword>
<feature type="transmembrane region" description="Helical" evidence="1">
    <location>
        <begin position="12"/>
        <end position="32"/>
    </location>
</feature>
<keyword evidence="1" id="KW-0812">Transmembrane</keyword>
<comment type="caution">
    <text evidence="2">The sequence shown here is derived from an EMBL/GenBank/DDBJ whole genome shotgun (WGS) entry which is preliminary data.</text>
</comment>
<reference evidence="2 3" key="1">
    <citation type="submission" date="2013-01" db="EMBL/GenBank/DDBJ databases">
        <authorList>
            <person name="Harkins D.M."/>
            <person name="Durkin A.S."/>
            <person name="Brinkac L.M."/>
            <person name="Haft D.H."/>
            <person name="Selengut J.D."/>
            <person name="Sanka R."/>
            <person name="DePew J."/>
            <person name="Purushe J."/>
            <person name="Whelen A.C."/>
            <person name="Vinetz J.M."/>
            <person name="Sutton G.G."/>
            <person name="Nierman W.C."/>
            <person name="Fouts D.E."/>
        </authorList>
    </citation>
    <scope>NUCLEOTIDE SEQUENCE [LARGE SCALE GENOMIC DNA]</scope>
    <source>
        <strain evidence="2 3">2001034031</strain>
    </source>
</reference>
<accession>M6Y6K5</accession>
<dbReference type="Proteomes" id="UP000012138">
    <property type="component" value="Unassembled WGS sequence"/>
</dbReference>
<organism evidence="2 3">
    <name type="scientific">Leptospira noguchii str. 2001034031</name>
    <dbReference type="NCBI Taxonomy" id="1193053"/>
    <lineage>
        <taxon>Bacteria</taxon>
        <taxon>Pseudomonadati</taxon>
        <taxon>Spirochaetota</taxon>
        <taxon>Spirochaetia</taxon>
        <taxon>Leptospirales</taxon>
        <taxon>Leptospiraceae</taxon>
        <taxon>Leptospira</taxon>
    </lineage>
</organism>
<evidence type="ECO:0000313" key="3">
    <source>
        <dbReference type="Proteomes" id="UP000012138"/>
    </source>
</evidence>
<evidence type="ECO:0000313" key="2">
    <source>
        <dbReference type="EMBL" id="EMO89370.1"/>
    </source>
</evidence>
<dbReference type="EMBL" id="AKXB02000096">
    <property type="protein sequence ID" value="EMO89370.1"/>
    <property type="molecule type" value="Genomic_DNA"/>
</dbReference>
<proteinExistence type="predicted"/>
<evidence type="ECO:0000256" key="1">
    <source>
        <dbReference type="SAM" id="Phobius"/>
    </source>
</evidence>
<sequence>MGFLRVKSKKVFVFISVTTIPFFTINSCSRIWSIGILNQKDKTVTLILKLQIPVSQHHFQSWITGHHSENLRLISEIDFGSDRNRLRIRIDRSLKKKYNWRTFNIMKVLEKFF</sequence>
<name>M6Y6K5_9LEPT</name>
<dbReference type="AlphaFoldDB" id="M6Y6K5"/>
<gene>
    <name evidence="2" type="ORF">LEP1GSC024_2399</name>
</gene>
<protein>
    <submittedName>
        <fullName evidence="2">Uncharacterized protein</fullName>
    </submittedName>
</protein>
<dbReference type="RefSeq" id="WP_004445930.1">
    <property type="nucleotide sequence ID" value="NZ_AKXB02000096.1"/>
</dbReference>
<keyword evidence="1" id="KW-1133">Transmembrane helix</keyword>